<dbReference type="Pfam" id="PF00254">
    <property type="entry name" value="FKBP_C"/>
    <property type="match status" value="1"/>
</dbReference>
<evidence type="ECO:0000256" key="5">
    <source>
        <dbReference type="PROSITE-ProRule" id="PRU00277"/>
    </source>
</evidence>
<gene>
    <name evidence="8" type="ORF">N4R40_06535</name>
</gene>
<dbReference type="Proteomes" id="UP001300496">
    <property type="component" value="Unassembled WGS sequence"/>
</dbReference>
<organism evidence="8 9">
    <name type="scientific">Microbacterium memoriense</name>
    <dbReference type="NCBI Taxonomy" id="2978350"/>
    <lineage>
        <taxon>Bacteria</taxon>
        <taxon>Bacillati</taxon>
        <taxon>Actinomycetota</taxon>
        <taxon>Actinomycetes</taxon>
        <taxon>Micrococcales</taxon>
        <taxon>Microbacteriaceae</taxon>
        <taxon>Microbacterium</taxon>
    </lineage>
</organism>
<dbReference type="EC" id="5.2.1.8" evidence="2 5"/>
<keyword evidence="9" id="KW-1185">Reference proteome</keyword>
<keyword evidence="4 5" id="KW-0413">Isomerase</keyword>
<name>A0ABT2PC64_9MICO</name>
<dbReference type="InterPro" id="IPR046357">
    <property type="entry name" value="PPIase_dom_sf"/>
</dbReference>
<evidence type="ECO:0000256" key="2">
    <source>
        <dbReference type="ARBA" id="ARBA00013194"/>
    </source>
</evidence>
<comment type="caution">
    <text evidence="8">The sequence shown here is derived from an EMBL/GenBank/DDBJ whole genome shotgun (WGS) entry which is preliminary data.</text>
</comment>
<sequence>MRFLVRLRPFAALSVAAVAAVLLAGCAGGGEDSATPSATGGVAGDLCSAAAPSGDISDGISASGDIGSVPTLDFAKPIDIDGLTIERTVMVEGDGEPLVAGDFVNYAATIVDGVTGDVLSQTGYTAGEVLPEQVSPESGGQIFGCATVGSRLALAAATSDEANPSLLYVIDVLGVTPTAAWGEAQDPVAGLPTVTLDESGAPTITIPDAEPLAQTTVVDLKKGDGATVAPGDQVLLQYRGVRWSNGEEFDSTWSKGGVPIPLGTTQVVDGFRQALEGQTVGSQVLVSMTPADGYGEGEINTTDLKGDTLVFVVDILGTATPAPAAAQ</sequence>
<feature type="domain" description="PPIase FKBP-type" evidence="7">
    <location>
        <begin position="231"/>
        <end position="319"/>
    </location>
</feature>
<evidence type="ECO:0000313" key="9">
    <source>
        <dbReference type="Proteomes" id="UP001300496"/>
    </source>
</evidence>
<dbReference type="EMBL" id="JAODOR010000008">
    <property type="protein sequence ID" value="MCT9002020.1"/>
    <property type="molecule type" value="Genomic_DNA"/>
</dbReference>
<evidence type="ECO:0000256" key="6">
    <source>
        <dbReference type="SAM" id="SignalP"/>
    </source>
</evidence>
<evidence type="ECO:0000259" key="7">
    <source>
        <dbReference type="PROSITE" id="PS50059"/>
    </source>
</evidence>
<feature type="chain" id="PRO_5045092157" description="peptidylprolyl isomerase" evidence="6">
    <location>
        <begin position="20"/>
        <end position="327"/>
    </location>
</feature>
<dbReference type="SUPFAM" id="SSF54534">
    <property type="entry name" value="FKBP-like"/>
    <property type="match status" value="1"/>
</dbReference>
<evidence type="ECO:0000256" key="1">
    <source>
        <dbReference type="ARBA" id="ARBA00000971"/>
    </source>
</evidence>
<keyword evidence="6" id="KW-0732">Signal</keyword>
<protein>
    <recommendedName>
        <fullName evidence="2 5">peptidylprolyl isomerase</fullName>
        <ecNumber evidence="2 5">5.2.1.8</ecNumber>
    </recommendedName>
</protein>
<accession>A0ABT2PC64</accession>
<evidence type="ECO:0000256" key="4">
    <source>
        <dbReference type="ARBA" id="ARBA00023235"/>
    </source>
</evidence>
<dbReference type="GO" id="GO:0016853">
    <property type="term" value="F:isomerase activity"/>
    <property type="evidence" value="ECO:0007669"/>
    <property type="project" value="UniProtKB-KW"/>
</dbReference>
<evidence type="ECO:0000256" key="3">
    <source>
        <dbReference type="ARBA" id="ARBA00023110"/>
    </source>
</evidence>
<proteinExistence type="predicted"/>
<dbReference type="RefSeq" id="WP_261606564.1">
    <property type="nucleotide sequence ID" value="NZ_JAODOR010000008.1"/>
</dbReference>
<comment type="catalytic activity">
    <reaction evidence="1 5">
        <text>[protein]-peptidylproline (omega=180) = [protein]-peptidylproline (omega=0)</text>
        <dbReference type="Rhea" id="RHEA:16237"/>
        <dbReference type="Rhea" id="RHEA-COMP:10747"/>
        <dbReference type="Rhea" id="RHEA-COMP:10748"/>
        <dbReference type="ChEBI" id="CHEBI:83833"/>
        <dbReference type="ChEBI" id="CHEBI:83834"/>
        <dbReference type="EC" id="5.2.1.8"/>
    </reaction>
</comment>
<evidence type="ECO:0000313" key="8">
    <source>
        <dbReference type="EMBL" id="MCT9002020.1"/>
    </source>
</evidence>
<dbReference type="Gene3D" id="3.10.50.40">
    <property type="match status" value="1"/>
</dbReference>
<dbReference type="InterPro" id="IPR001179">
    <property type="entry name" value="PPIase_FKBP_dom"/>
</dbReference>
<feature type="signal peptide" evidence="6">
    <location>
        <begin position="1"/>
        <end position="19"/>
    </location>
</feature>
<reference evidence="8 9" key="1">
    <citation type="journal article" date="2024" name="Int. J. Syst. Evol. Microbiol.">
        <title>Microbacterium memoriense sp. nov., a member of the Actinomycetota from marine beach sediment of the north coast of Portugal.</title>
        <authorList>
            <person name="Santos J.D.N.D."/>
            <person name="Klimek D."/>
            <person name="Calusinska M."/>
            <person name="Lobo-da-Cunha A."/>
            <person name="Catita J."/>
            <person name="Goncalves H."/>
            <person name="Gonzalez I."/>
            <person name="Lage O.M."/>
        </authorList>
    </citation>
    <scope>NUCLEOTIDE SEQUENCE [LARGE SCALE GENOMIC DNA]</scope>
    <source>
        <strain evidence="8 9">PMIC_1C1B</strain>
    </source>
</reference>
<dbReference type="PROSITE" id="PS51257">
    <property type="entry name" value="PROKAR_LIPOPROTEIN"/>
    <property type="match status" value="1"/>
</dbReference>
<dbReference type="PROSITE" id="PS50059">
    <property type="entry name" value="FKBP_PPIASE"/>
    <property type="match status" value="1"/>
</dbReference>
<keyword evidence="3 5" id="KW-0697">Rotamase</keyword>